<sequence length="57" mass="6173">MNLVLFWPTLGIFTLGLTLIGTGFSLRDSKPGLGILWLGTLCMLSLVFLHVTHATSV</sequence>
<keyword evidence="1" id="KW-0812">Transmembrane</keyword>
<dbReference type="EMBL" id="LAZR01000015">
    <property type="protein sequence ID" value="KKO06496.1"/>
    <property type="molecule type" value="Genomic_DNA"/>
</dbReference>
<dbReference type="AlphaFoldDB" id="A0A0F9VMZ7"/>
<protein>
    <submittedName>
        <fullName evidence="2">Uncharacterized protein</fullName>
    </submittedName>
</protein>
<feature type="transmembrane region" description="Helical" evidence="1">
    <location>
        <begin position="33"/>
        <end position="51"/>
    </location>
</feature>
<reference evidence="2" key="1">
    <citation type="journal article" date="2015" name="Nature">
        <title>Complex archaea that bridge the gap between prokaryotes and eukaryotes.</title>
        <authorList>
            <person name="Spang A."/>
            <person name="Saw J.H."/>
            <person name="Jorgensen S.L."/>
            <person name="Zaremba-Niedzwiedzka K."/>
            <person name="Martijn J."/>
            <person name="Lind A.E."/>
            <person name="van Eijk R."/>
            <person name="Schleper C."/>
            <person name="Guy L."/>
            <person name="Ettema T.J."/>
        </authorList>
    </citation>
    <scope>NUCLEOTIDE SEQUENCE</scope>
</reference>
<keyword evidence="1" id="KW-1133">Transmembrane helix</keyword>
<proteinExistence type="predicted"/>
<evidence type="ECO:0000256" key="1">
    <source>
        <dbReference type="SAM" id="Phobius"/>
    </source>
</evidence>
<feature type="transmembrane region" description="Helical" evidence="1">
    <location>
        <begin position="6"/>
        <end position="26"/>
    </location>
</feature>
<accession>A0A0F9VMZ7</accession>
<evidence type="ECO:0000313" key="2">
    <source>
        <dbReference type="EMBL" id="KKO06496.1"/>
    </source>
</evidence>
<name>A0A0F9VMZ7_9ZZZZ</name>
<comment type="caution">
    <text evidence="2">The sequence shown here is derived from an EMBL/GenBank/DDBJ whole genome shotgun (WGS) entry which is preliminary data.</text>
</comment>
<organism evidence="2">
    <name type="scientific">marine sediment metagenome</name>
    <dbReference type="NCBI Taxonomy" id="412755"/>
    <lineage>
        <taxon>unclassified sequences</taxon>
        <taxon>metagenomes</taxon>
        <taxon>ecological metagenomes</taxon>
    </lineage>
</organism>
<keyword evidence="1" id="KW-0472">Membrane</keyword>
<gene>
    <name evidence="2" type="ORF">LCGC14_0063040</name>
</gene>